<proteinExistence type="predicted"/>
<dbReference type="Gene3D" id="3.40.50.300">
    <property type="entry name" value="P-loop containing nucleotide triphosphate hydrolases"/>
    <property type="match status" value="1"/>
</dbReference>
<dbReference type="Pfam" id="PF00004">
    <property type="entry name" value="AAA"/>
    <property type="match status" value="1"/>
</dbReference>
<protein>
    <recommendedName>
        <fullName evidence="6">AAA family ATPase</fullName>
    </recommendedName>
</protein>
<dbReference type="InterPro" id="IPR020958">
    <property type="entry name" value="DUF3686"/>
</dbReference>
<evidence type="ECO:0000259" key="3">
    <source>
        <dbReference type="Pfam" id="PF25472"/>
    </source>
</evidence>
<dbReference type="Pfam" id="PF12458">
    <property type="entry name" value="DUF3686"/>
    <property type="match status" value="1"/>
</dbReference>
<evidence type="ECO:0000313" key="4">
    <source>
        <dbReference type="EMBL" id="GIJ70885.1"/>
    </source>
</evidence>
<dbReference type="GO" id="GO:0016887">
    <property type="term" value="F:ATP hydrolysis activity"/>
    <property type="evidence" value="ECO:0007669"/>
    <property type="project" value="InterPro"/>
</dbReference>
<sequence length="1567" mass="168471">MTGGTSTTVGPDTGAYAVLRARLARHGRDLAKAAEKLDAQRATTFASTALRVLGLERVRTPAPTVARDVVWVGGRLVVGFEGTLAAYTFHREGETFHLTPSGAAWLRDERLHADLAELFRYHRHTRLLRLRVFDDRLLATFQVGPRPTDIRVLRWAVAADGSVSYVDNQGERERAAPPPADVGWTPAGREDQVLVDRRPVLLVDGAIHVSTTGGALTVTPADDRDPVFSEPVDEPLQSLADADVAYARVGALVLLRVRPYREESDRYLAYNTHTREVVRLDGLGRAVRRLPDDRGVVFPGGYCLSAGPARGFDVDDEGMEFERVVRPAGGADLLYVFHARTTGRSLLVPYDVVRDEVVAPIEGTGHALTDDGILLVLKDSGAEPTRTHTVQAWHTPYVDEAAGPAGEGPLARIGNADLVRAVSDCLALARSARDVPESTAAIEALAAAGNRLLDRHHWLGDAALAEAGVGDLRTPVAAVRDAAVRLLDEYERTRVAVAASRAAEDEAAEQVTALVRRAEGERPDSTAGWVGRLAELRAAHGLLAGVRERPHVRPQRIDDLAAALDAATADAGRRAVEFLAAPDAFAPYHARLDGLDAAAREVATGADADAFAERLTAEVDALRAVTDVVGTLDAADTGQRARILEQVGTVLGGLNRTRATLDARVREVRSAESRAAFAAESTLLQQSVTAALALADTPRRCDAEVASLLVRLEDLEARFGSNDWFVAGGGDEEDQQATLAATRAAVTDAFAARKQALLDERARRVDRVAASCERVFAAIAHRSAALSTVEEVRAYFAGDPLVGRLRALAEELRGLDEPVRAVDVAARLVAARQDANRTVRDRADLYDDGGATIRLGAHRFAVTTEPVEVAVLPHGDDLAVTVTGTGYRRPVRDDGLATTRRFWDRPVVSESPTVYRGEYLAASLLPACGPGTDLAALVREAAAARHDEGYVTGVHDHDATAILGALVDARAAAGLLRYPPDARAAAQLYWGLADPDPRLAHRAAALVRARDTVGAVEAVRAFADDLRVAAHRFLADAGLPTGGDLVGEYLVEELATGPSFVASVEALDLLERFRADHGDVVDPDDGPGARHQIASAWLTGLGPFVPEAVAMLVCDVERVRVDAPVVSTVEGLLGAHPRVVDGRLEFRLDDLLARTREHEVHEVPAYRAYRSARAELVERERDRLRIDEHRPAVPDSFVRNRLIDEVYLPLIGDNLARQLGTTDPAGATERSGLLVLVSPPGYGKTTLVEYVASRLGLLLVTVNGPALGTGTTSLDPDGAPDAAARQEVEKINLALELGTNVMLYIDDIQHTSPELLQRFVPLCDAGRRIESVRDGRAVTVDLRGTRFAVCLAGNPYTSAGQRFRLPDMLANRADVLDLGEVLSGRDDLFEESYLENARAALSTEDTSALLTHVRDVMLAVNRAYIDSAAQTDASRTEPPFLLQGSYRDMNAIARRVHPTMDTADVDALVDDHYAGEARTLGPHAEANLLKLALLRGGHTPAQAERWDHVTAAYRRQQLLGGSDDDPVARAVGAITTLTDRLEAAILRAAAVPPPNGHRIYLESLGSP</sequence>
<dbReference type="InterPro" id="IPR003959">
    <property type="entry name" value="ATPase_AAA_core"/>
</dbReference>
<dbReference type="Proteomes" id="UP000635606">
    <property type="component" value="Unassembled WGS sequence"/>
</dbReference>
<dbReference type="GO" id="GO:0005524">
    <property type="term" value="F:ATP binding"/>
    <property type="evidence" value="ECO:0007669"/>
    <property type="project" value="InterPro"/>
</dbReference>
<dbReference type="InterPro" id="IPR057224">
    <property type="entry name" value="DUF7902"/>
</dbReference>
<evidence type="ECO:0000313" key="5">
    <source>
        <dbReference type="Proteomes" id="UP000635606"/>
    </source>
</evidence>
<evidence type="ECO:0000259" key="1">
    <source>
        <dbReference type="Pfam" id="PF00004"/>
    </source>
</evidence>
<comment type="caution">
    <text evidence="4">The sequence shown here is derived from an EMBL/GenBank/DDBJ whole genome shotgun (WGS) entry which is preliminary data.</text>
</comment>
<keyword evidence="5" id="KW-1185">Reference proteome</keyword>
<dbReference type="EMBL" id="BOPH01000083">
    <property type="protein sequence ID" value="GIJ70885.1"/>
    <property type="molecule type" value="Genomic_DNA"/>
</dbReference>
<dbReference type="InterPro" id="IPR027417">
    <property type="entry name" value="P-loop_NTPase"/>
</dbReference>
<organism evidence="4 5">
    <name type="scientific">Virgisporangium ochraceum</name>
    <dbReference type="NCBI Taxonomy" id="65505"/>
    <lineage>
        <taxon>Bacteria</taxon>
        <taxon>Bacillati</taxon>
        <taxon>Actinomycetota</taxon>
        <taxon>Actinomycetes</taxon>
        <taxon>Micromonosporales</taxon>
        <taxon>Micromonosporaceae</taxon>
        <taxon>Virgisporangium</taxon>
    </lineage>
</organism>
<gene>
    <name evidence="4" type="ORF">Voc01_058020</name>
</gene>
<dbReference type="RefSeq" id="WP_203930779.1">
    <property type="nucleotide sequence ID" value="NZ_BOPH01000083.1"/>
</dbReference>
<feature type="domain" description="ATPase AAA-type core" evidence="1">
    <location>
        <begin position="1235"/>
        <end position="1283"/>
    </location>
</feature>
<feature type="domain" description="DUF7902" evidence="3">
    <location>
        <begin position="583"/>
        <end position="667"/>
    </location>
</feature>
<feature type="domain" description="DUF3686" evidence="2">
    <location>
        <begin position="29"/>
        <end position="457"/>
    </location>
</feature>
<accession>A0A8J4ECV8</accession>
<dbReference type="Pfam" id="PF25472">
    <property type="entry name" value="DUF7902"/>
    <property type="match status" value="1"/>
</dbReference>
<evidence type="ECO:0000259" key="2">
    <source>
        <dbReference type="Pfam" id="PF12458"/>
    </source>
</evidence>
<evidence type="ECO:0008006" key="6">
    <source>
        <dbReference type="Google" id="ProtNLM"/>
    </source>
</evidence>
<name>A0A8J4ECV8_9ACTN</name>
<dbReference type="SUPFAM" id="SSF52540">
    <property type="entry name" value="P-loop containing nucleoside triphosphate hydrolases"/>
    <property type="match status" value="1"/>
</dbReference>
<reference evidence="4" key="1">
    <citation type="submission" date="2021-01" db="EMBL/GenBank/DDBJ databases">
        <title>Whole genome shotgun sequence of Virgisporangium ochraceum NBRC 16418.</title>
        <authorList>
            <person name="Komaki H."/>
            <person name="Tamura T."/>
        </authorList>
    </citation>
    <scope>NUCLEOTIDE SEQUENCE</scope>
    <source>
        <strain evidence="4">NBRC 16418</strain>
    </source>
</reference>